<name>A0A4R1K359_9GAMM</name>
<reference evidence="10 11" key="1">
    <citation type="submission" date="2019-03" db="EMBL/GenBank/DDBJ databases">
        <title>Genomic Encyclopedia of Type Strains, Phase IV (KMG-IV): sequencing the most valuable type-strain genomes for metagenomic binning, comparative biology and taxonomic classification.</title>
        <authorList>
            <person name="Goeker M."/>
        </authorList>
    </citation>
    <scope>NUCLEOTIDE SEQUENCE [LARGE SCALE GENOMIC DNA]</scope>
    <source>
        <strain evidence="10 11">DSM 18577</strain>
    </source>
</reference>
<evidence type="ECO:0000313" key="10">
    <source>
        <dbReference type="EMBL" id="TCK58508.1"/>
    </source>
</evidence>
<evidence type="ECO:0000313" key="11">
    <source>
        <dbReference type="Proteomes" id="UP000295565"/>
    </source>
</evidence>
<evidence type="ECO:0000256" key="3">
    <source>
        <dbReference type="ARBA" id="ARBA00022519"/>
    </source>
</evidence>
<feature type="transmembrane region" description="Helical" evidence="9">
    <location>
        <begin position="130"/>
        <end position="154"/>
    </location>
</feature>
<evidence type="ECO:0000256" key="1">
    <source>
        <dbReference type="ARBA" id="ARBA00004127"/>
    </source>
</evidence>
<keyword evidence="7 9" id="KW-1133">Transmembrane helix</keyword>
<dbReference type="PANTHER" id="PTHR30335">
    <property type="entry name" value="INTEGRAL MEMBRANE PROTEIN OF SOXR-REDUCING COMPLEX"/>
    <property type="match status" value="1"/>
</dbReference>
<dbReference type="EMBL" id="SMGD01000011">
    <property type="protein sequence ID" value="TCK58508.1"/>
    <property type="molecule type" value="Genomic_DNA"/>
</dbReference>
<protein>
    <recommendedName>
        <fullName evidence="9">Ion-translocating oxidoreductase complex subunit A</fullName>
        <ecNumber evidence="9">7.-.-.-</ecNumber>
    </recommendedName>
    <alternativeName>
        <fullName evidence="9">Rnf electron transport complex subunit A</fullName>
    </alternativeName>
</protein>
<organism evidence="10 11">
    <name type="scientific">Celerinatantimonas diazotrophica</name>
    <dbReference type="NCBI Taxonomy" id="412034"/>
    <lineage>
        <taxon>Bacteria</taxon>
        <taxon>Pseudomonadati</taxon>
        <taxon>Pseudomonadota</taxon>
        <taxon>Gammaproteobacteria</taxon>
        <taxon>Celerinatantimonadaceae</taxon>
        <taxon>Celerinatantimonas</taxon>
    </lineage>
</organism>
<feature type="transmembrane region" description="Helical" evidence="9">
    <location>
        <begin position="105"/>
        <end position="124"/>
    </location>
</feature>
<keyword evidence="3 9" id="KW-0997">Cell inner membrane</keyword>
<dbReference type="InterPro" id="IPR011293">
    <property type="entry name" value="Ion_transpt_RnfA/RsxA"/>
</dbReference>
<evidence type="ECO:0000256" key="4">
    <source>
        <dbReference type="ARBA" id="ARBA00022692"/>
    </source>
</evidence>
<keyword evidence="6 9" id="KW-0249">Electron transport</keyword>
<keyword evidence="4 9" id="KW-0812">Transmembrane</keyword>
<evidence type="ECO:0000256" key="8">
    <source>
        <dbReference type="ARBA" id="ARBA00023136"/>
    </source>
</evidence>
<proteinExistence type="inferred from homology"/>
<evidence type="ECO:0000256" key="5">
    <source>
        <dbReference type="ARBA" id="ARBA00022967"/>
    </source>
</evidence>
<comment type="function">
    <text evidence="9">Part of a membrane-bound complex that couples electron transfer with translocation of ions across the membrane.</text>
</comment>
<dbReference type="InterPro" id="IPR003667">
    <property type="entry name" value="NqrDE/RnfAE"/>
</dbReference>
<sequence>MQTLLLLFVANVLVNNVIFARFLGLCPFMGVSRDINSAFSMGLATTFVLTMSSIATWLLEYGVLEPLGLGYLRLLSLIMVIAVMVQLTELYIAKQSPALHRVLGIFLPLITTNCAVLGVALLIVQEQLTLIQTVMYGFASAVGFTLVIVMFAGLRVRLSLSEVPKIFAGNPIAFITAGTLAMAFTGFAGMAK</sequence>
<dbReference type="EC" id="7.-.-.-" evidence="9"/>
<dbReference type="GO" id="GO:0005886">
    <property type="term" value="C:plasma membrane"/>
    <property type="evidence" value="ECO:0007669"/>
    <property type="project" value="UniProtKB-SubCell"/>
</dbReference>
<dbReference type="NCBIfam" id="NF003481">
    <property type="entry name" value="PRK05151.1"/>
    <property type="match status" value="1"/>
</dbReference>
<accession>A0A4R1K359</accession>
<dbReference type="PIRSF" id="PIRSF006102">
    <property type="entry name" value="NQR_DE"/>
    <property type="match status" value="1"/>
</dbReference>
<dbReference type="PANTHER" id="PTHR30335:SF0">
    <property type="entry name" value="ION-TRANSLOCATING OXIDOREDUCTASE COMPLEX SUBUNIT A"/>
    <property type="match status" value="1"/>
</dbReference>
<evidence type="ECO:0000256" key="6">
    <source>
        <dbReference type="ARBA" id="ARBA00022982"/>
    </source>
</evidence>
<dbReference type="OrthoDB" id="9803631at2"/>
<keyword evidence="11" id="KW-1185">Reference proteome</keyword>
<feature type="transmembrane region" description="Helical" evidence="9">
    <location>
        <begin position="166"/>
        <end position="191"/>
    </location>
</feature>
<keyword evidence="5 9" id="KW-1278">Translocase</keyword>
<dbReference type="NCBIfam" id="TIGR01943">
    <property type="entry name" value="rnfA"/>
    <property type="match status" value="1"/>
</dbReference>
<evidence type="ECO:0000256" key="2">
    <source>
        <dbReference type="ARBA" id="ARBA00022448"/>
    </source>
</evidence>
<comment type="subunit">
    <text evidence="9">The complex is composed of six subunits: RnfA, RnfB, RnfC, RnfD, RnfE and RnfG.</text>
</comment>
<dbReference type="GO" id="GO:0012505">
    <property type="term" value="C:endomembrane system"/>
    <property type="evidence" value="ECO:0007669"/>
    <property type="project" value="UniProtKB-SubCell"/>
</dbReference>
<comment type="caution">
    <text evidence="10">The sequence shown here is derived from an EMBL/GenBank/DDBJ whole genome shotgun (WGS) entry which is preliminary data.</text>
</comment>
<dbReference type="Proteomes" id="UP000295565">
    <property type="component" value="Unassembled WGS sequence"/>
</dbReference>
<keyword evidence="8 9" id="KW-0472">Membrane</keyword>
<evidence type="ECO:0000256" key="9">
    <source>
        <dbReference type="HAMAP-Rule" id="MF_00459"/>
    </source>
</evidence>
<dbReference type="AlphaFoldDB" id="A0A4R1K359"/>
<comment type="similarity">
    <text evidence="9">Belongs to the NqrDE/RnfAE family.</text>
</comment>
<dbReference type="InterPro" id="IPR050133">
    <property type="entry name" value="NqrDE/RnfAE_oxidrdctase"/>
</dbReference>
<feature type="transmembrane region" description="Helical" evidence="9">
    <location>
        <begin position="71"/>
        <end position="93"/>
    </location>
</feature>
<feature type="transmembrane region" description="Helical" evidence="9">
    <location>
        <begin position="6"/>
        <end position="26"/>
    </location>
</feature>
<dbReference type="Pfam" id="PF02508">
    <property type="entry name" value="Rnf-Nqr"/>
    <property type="match status" value="1"/>
</dbReference>
<feature type="transmembrane region" description="Helical" evidence="9">
    <location>
        <begin position="38"/>
        <end position="59"/>
    </location>
</feature>
<keyword evidence="2 9" id="KW-0813">Transport</keyword>
<comment type="subcellular location">
    <subcellularLocation>
        <location evidence="9">Cell inner membrane</location>
        <topology evidence="9">Multi-pass membrane protein</topology>
    </subcellularLocation>
    <subcellularLocation>
        <location evidence="1">Endomembrane system</location>
        <topology evidence="1">Multi-pass membrane protein</topology>
    </subcellularLocation>
</comment>
<evidence type="ECO:0000256" key="7">
    <source>
        <dbReference type="ARBA" id="ARBA00022989"/>
    </source>
</evidence>
<gene>
    <name evidence="9" type="primary">rnfA</name>
    <name evidence="10" type="ORF">EV690_0635</name>
</gene>
<dbReference type="GO" id="GO:0022900">
    <property type="term" value="P:electron transport chain"/>
    <property type="evidence" value="ECO:0007669"/>
    <property type="project" value="UniProtKB-UniRule"/>
</dbReference>
<dbReference type="HAMAP" id="MF_00459">
    <property type="entry name" value="RsxA_RnfA"/>
    <property type="match status" value="1"/>
</dbReference>
<dbReference type="RefSeq" id="WP_131911481.1">
    <property type="nucleotide sequence ID" value="NZ_OU594967.1"/>
</dbReference>
<keyword evidence="9" id="KW-1003">Cell membrane</keyword>